<evidence type="ECO:0000313" key="1">
    <source>
        <dbReference type="EMBL" id="QQK44699.1"/>
    </source>
</evidence>
<gene>
    <name evidence="1" type="ORF">Pdw03_8600</name>
</gene>
<protein>
    <submittedName>
        <fullName evidence="1">Uncharacterized protein</fullName>
    </submittedName>
</protein>
<reference evidence="1 2" key="1">
    <citation type="submission" date="2020-08" db="EMBL/GenBank/DDBJ databases">
        <title>The completed genome sequence of the pathogenic ascomycete fungus Penicillium digitatum.</title>
        <authorList>
            <person name="Wang M."/>
        </authorList>
    </citation>
    <scope>NUCLEOTIDE SEQUENCE [LARGE SCALE GENOMIC DNA]</scope>
    <source>
        <strain evidence="1 2">PdW03</strain>
    </source>
</reference>
<proteinExistence type="predicted"/>
<name>A0A7T6XNZ6_PENDI</name>
<evidence type="ECO:0000313" key="2">
    <source>
        <dbReference type="Proteomes" id="UP000595662"/>
    </source>
</evidence>
<sequence>MLRRWSRKSQPRCTTYTLDVECFVDFLLANPRTPSRTLGFQVWDVDAALKSAISRRLATSPSYYESMIYSTSHHNDHLQFSKRVNSTTRIRN</sequence>
<dbReference type="AlphaFoldDB" id="A0A7T6XNZ6"/>
<dbReference type="Proteomes" id="UP000595662">
    <property type="component" value="Chromosome 3"/>
</dbReference>
<dbReference type="EMBL" id="CP060776">
    <property type="protein sequence ID" value="QQK44699.1"/>
    <property type="molecule type" value="Genomic_DNA"/>
</dbReference>
<dbReference type="RefSeq" id="XP_065957092.1">
    <property type="nucleotide sequence ID" value="XM_066102009.1"/>
</dbReference>
<dbReference type="GeneID" id="90953103"/>
<accession>A0A7T6XNZ6</accession>
<organism evidence="1 2">
    <name type="scientific">Penicillium digitatum</name>
    <name type="common">Green mold</name>
    <dbReference type="NCBI Taxonomy" id="36651"/>
    <lineage>
        <taxon>Eukaryota</taxon>
        <taxon>Fungi</taxon>
        <taxon>Dikarya</taxon>
        <taxon>Ascomycota</taxon>
        <taxon>Pezizomycotina</taxon>
        <taxon>Eurotiomycetes</taxon>
        <taxon>Eurotiomycetidae</taxon>
        <taxon>Eurotiales</taxon>
        <taxon>Aspergillaceae</taxon>
        <taxon>Penicillium</taxon>
    </lineage>
</organism>